<dbReference type="Proteomes" id="UP000294749">
    <property type="component" value="Unassembled WGS sequence"/>
</dbReference>
<comment type="caution">
    <text evidence="2">The sequence shown here is derived from an EMBL/GenBank/DDBJ whole genome shotgun (WGS) entry which is preliminary data.</text>
</comment>
<evidence type="ECO:0000313" key="3">
    <source>
        <dbReference type="Proteomes" id="UP000294749"/>
    </source>
</evidence>
<feature type="signal peptide" evidence="1">
    <location>
        <begin position="1"/>
        <end position="20"/>
    </location>
</feature>
<evidence type="ECO:0000313" key="2">
    <source>
        <dbReference type="EMBL" id="TDT47412.1"/>
    </source>
</evidence>
<dbReference type="SUPFAM" id="SSF48452">
    <property type="entry name" value="TPR-like"/>
    <property type="match status" value="1"/>
</dbReference>
<reference evidence="2 3" key="1">
    <citation type="submission" date="2019-03" db="EMBL/GenBank/DDBJ databases">
        <title>Genomic Encyclopedia of Archaeal and Bacterial Type Strains, Phase II (KMG-II): from individual species to whole genera.</title>
        <authorList>
            <person name="Goeker M."/>
        </authorList>
    </citation>
    <scope>NUCLEOTIDE SEQUENCE [LARGE SCALE GENOMIC DNA]</scope>
    <source>
        <strain evidence="2 3">DSM 25233</strain>
    </source>
</reference>
<dbReference type="Gene3D" id="1.25.40.390">
    <property type="match status" value="1"/>
</dbReference>
<dbReference type="RefSeq" id="WP_133686795.1">
    <property type="nucleotide sequence ID" value="NZ_SOAY01000010.1"/>
</dbReference>
<dbReference type="InterPro" id="IPR041662">
    <property type="entry name" value="SusD-like_2"/>
</dbReference>
<dbReference type="InterPro" id="IPR011990">
    <property type="entry name" value="TPR-like_helical_dom_sf"/>
</dbReference>
<keyword evidence="1" id="KW-0732">Signal</keyword>
<gene>
    <name evidence="2" type="ORF">CLV90_1488</name>
</gene>
<protein>
    <submittedName>
        <fullName evidence="2">SusD-like starch-binding protein associating with outer membrane</fullName>
    </submittedName>
</protein>
<keyword evidence="3" id="KW-1185">Reference proteome</keyword>
<dbReference type="PROSITE" id="PS51257">
    <property type="entry name" value="PROKAR_LIPOPROTEIN"/>
    <property type="match status" value="1"/>
</dbReference>
<dbReference type="AlphaFoldDB" id="A0A4R7K9M3"/>
<proteinExistence type="predicted"/>
<dbReference type="OrthoDB" id="725917at2"/>
<dbReference type="Pfam" id="PF12771">
    <property type="entry name" value="SusD-like_2"/>
    <property type="match status" value="1"/>
</dbReference>
<feature type="chain" id="PRO_5020774827" evidence="1">
    <location>
        <begin position="21"/>
        <end position="531"/>
    </location>
</feature>
<sequence length="531" mass="59665">MKNKFIILCMSLLVSGFYSCDDGLEDLNSNPNEPEVVPTNNIFAYSTKRFTDFSRDAFNTGRLTLPWMQYWGQTAYADEDRFLYRETAAQSIYQNTYLVATDLKAILDQNTNPETRDGAAAYGNNDNQIAASRIMLSYMFYELTNFFGDIPYYSYGTENESFQALSVNNSSSPVFASQEDIYTDILKELRESADMINPNEPAFISGDNIFNGDAEKWRRFANSLRMRVANNLRGVDLATANAEIDDAIADGVMQSNDDNAAQTYATADDNASPLWIAHITRTDFAVAAPFVQLLKGEKGNFGPDPRLFEMAAPISASIDEVKNGTYERSVNYDDYLGIPYAFRNTNFLDRTTYSFMSSKVLKPDYKEVLMEYAEVQFIISERNGFAQENYVNGVTASMERWGVDPAEITSFVSNLPAASQETVLNQKYIALYMQAHQAYADYRRTSFPNTIVLPGETVQLPAEQIAGLAPDNRVESYVFEAGPVDPSVTEIPFRLRYPQILQTLNGTNRSEAVAKLPNGDLITSKLFWDVN</sequence>
<organism evidence="2 3">
    <name type="scientific">Maribacter spongiicola</name>
    <dbReference type="NCBI Taxonomy" id="1206753"/>
    <lineage>
        <taxon>Bacteria</taxon>
        <taxon>Pseudomonadati</taxon>
        <taxon>Bacteroidota</taxon>
        <taxon>Flavobacteriia</taxon>
        <taxon>Flavobacteriales</taxon>
        <taxon>Flavobacteriaceae</taxon>
        <taxon>Maribacter</taxon>
    </lineage>
</organism>
<accession>A0A4R7K9M3</accession>
<dbReference type="EMBL" id="SOAY01000010">
    <property type="protein sequence ID" value="TDT47412.1"/>
    <property type="molecule type" value="Genomic_DNA"/>
</dbReference>
<evidence type="ECO:0000256" key="1">
    <source>
        <dbReference type="SAM" id="SignalP"/>
    </source>
</evidence>
<name>A0A4R7K9M3_9FLAO</name>